<accession>A0ABS8WCG8</accession>
<dbReference type="InterPro" id="IPR010323">
    <property type="entry name" value="DUF924"/>
</dbReference>
<dbReference type="EMBL" id="JAIMJA010000009">
    <property type="protein sequence ID" value="MCE2595234.1"/>
    <property type="molecule type" value="Genomic_DNA"/>
</dbReference>
<dbReference type="Pfam" id="PF06041">
    <property type="entry name" value="DUF924"/>
    <property type="match status" value="1"/>
</dbReference>
<evidence type="ECO:0000313" key="1">
    <source>
        <dbReference type="EMBL" id="MCE2595234.1"/>
    </source>
</evidence>
<dbReference type="SUPFAM" id="SSF48452">
    <property type="entry name" value="TPR-like"/>
    <property type="match status" value="1"/>
</dbReference>
<dbReference type="Proteomes" id="UP001201273">
    <property type="component" value="Unassembled WGS sequence"/>
</dbReference>
<name>A0ABS8WCG8_9GAMM</name>
<protein>
    <submittedName>
        <fullName evidence="1">DUF924 domain-containing protein</fullName>
    </submittedName>
</protein>
<reference evidence="1 2" key="1">
    <citation type="journal article" date="2022" name="Environ. Microbiol. Rep.">
        <title>Eco-phylogenetic analyses reveal divergent evolution of vitamin B12 metabolism in the marine bacterial family 'Psychromonadaceae'.</title>
        <authorList>
            <person name="Jin X."/>
            <person name="Yang Y."/>
            <person name="Cao H."/>
            <person name="Gao B."/>
            <person name="Zhao Z."/>
        </authorList>
    </citation>
    <scope>NUCLEOTIDE SEQUENCE [LARGE SCALE GENOMIC DNA]</scope>
    <source>
        <strain evidence="1 2">MKS20</strain>
    </source>
</reference>
<dbReference type="Gene3D" id="1.20.58.320">
    <property type="entry name" value="TPR-like"/>
    <property type="match status" value="1"/>
</dbReference>
<dbReference type="Gene3D" id="1.25.40.10">
    <property type="entry name" value="Tetratricopeptide repeat domain"/>
    <property type="match status" value="1"/>
</dbReference>
<dbReference type="InterPro" id="IPR011990">
    <property type="entry name" value="TPR-like_helical_dom_sf"/>
</dbReference>
<evidence type="ECO:0000313" key="2">
    <source>
        <dbReference type="Proteomes" id="UP001201273"/>
    </source>
</evidence>
<keyword evidence="2" id="KW-1185">Reference proteome</keyword>
<organism evidence="1 2">
    <name type="scientific">Motilimonas cestriensis</name>
    <dbReference type="NCBI Taxonomy" id="2742685"/>
    <lineage>
        <taxon>Bacteria</taxon>
        <taxon>Pseudomonadati</taxon>
        <taxon>Pseudomonadota</taxon>
        <taxon>Gammaproteobacteria</taxon>
        <taxon>Alteromonadales</taxon>
        <taxon>Alteromonadales genera incertae sedis</taxon>
        <taxon>Motilimonas</taxon>
    </lineage>
</organism>
<dbReference type="RefSeq" id="WP_233052728.1">
    <property type="nucleotide sequence ID" value="NZ_JAIMJA010000009.1"/>
</dbReference>
<comment type="caution">
    <text evidence="1">The sequence shown here is derived from an EMBL/GenBank/DDBJ whole genome shotgun (WGS) entry which is preliminary data.</text>
</comment>
<gene>
    <name evidence="1" type="ORF">K6Y31_10450</name>
</gene>
<proteinExistence type="predicted"/>
<sequence length="203" mass="23356">MNTNEYESVLTYWFGDLRDGLSDALHRNRWFQGGESVDAEIKAKFAALHQGIVAGEYAHWLKQDLGILATVIVLDQFSRTLFRGSKTAFAYDGQALALAKEAVARGIDLRLPLDYRLFLYLPYEHSENMQDQEQCLALMQGMLEDAHSLEAQQLVQQYLQFAEDHYAIIRRFGRYPHRNAVLGRPSRQIEVRYLADEPARFGQ</sequence>